<evidence type="ECO:0000313" key="1">
    <source>
        <dbReference type="EMBL" id="KAB2023109.1"/>
    </source>
</evidence>
<dbReference type="AlphaFoldDB" id="A0A5J5QZ16"/>
<organism evidence="1 2">
    <name type="scientific">Gossypium barbadense</name>
    <name type="common">Sea Island cotton</name>
    <name type="synonym">Hibiscus barbadensis</name>
    <dbReference type="NCBI Taxonomy" id="3634"/>
    <lineage>
        <taxon>Eukaryota</taxon>
        <taxon>Viridiplantae</taxon>
        <taxon>Streptophyta</taxon>
        <taxon>Embryophyta</taxon>
        <taxon>Tracheophyta</taxon>
        <taxon>Spermatophyta</taxon>
        <taxon>Magnoliopsida</taxon>
        <taxon>eudicotyledons</taxon>
        <taxon>Gunneridae</taxon>
        <taxon>Pentapetalae</taxon>
        <taxon>rosids</taxon>
        <taxon>malvids</taxon>
        <taxon>Malvales</taxon>
        <taxon>Malvaceae</taxon>
        <taxon>Malvoideae</taxon>
        <taxon>Gossypium</taxon>
    </lineage>
</organism>
<accession>A0A5J5QZ16</accession>
<gene>
    <name evidence="1" type="ORF">ES319_D07G258700v1</name>
</gene>
<evidence type="ECO:0000313" key="2">
    <source>
        <dbReference type="Proteomes" id="UP000327439"/>
    </source>
</evidence>
<protein>
    <submittedName>
        <fullName evidence="1">Uncharacterized protein</fullName>
    </submittedName>
</protein>
<sequence length="104" mass="12274">MIADFQFNVSTTFYCRKLFTFFNPEVLARGFLTHSEPFLGLSSPNIFCFWDKSKINLLESVYLVLNISDYCSNDRFIRIRALTFLDDSFRVSHNFYFVDSQLNP</sequence>
<dbReference type="EMBL" id="CM018221">
    <property type="protein sequence ID" value="KAB2023109.1"/>
    <property type="molecule type" value="Genomic_DNA"/>
</dbReference>
<keyword evidence="2" id="KW-1185">Reference proteome</keyword>
<dbReference type="Proteomes" id="UP000327439">
    <property type="component" value="Chromosome D07"/>
</dbReference>
<proteinExistence type="predicted"/>
<reference evidence="2" key="1">
    <citation type="journal article" date="2020" name="Nat. Genet.">
        <title>Genomic diversifications of five Gossypium allopolyploid species and their impact on cotton improvement.</title>
        <authorList>
            <person name="Chen Z.J."/>
            <person name="Sreedasyam A."/>
            <person name="Ando A."/>
            <person name="Song Q."/>
            <person name="De Santiago L.M."/>
            <person name="Hulse-Kemp A.M."/>
            <person name="Ding M."/>
            <person name="Ye W."/>
            <person name="Kirkbride R.C."/>
            <person name="Jenkins J."/>
            <person name="Plott C."/>
            <person name="Lovell J."/>
            <person name="Lin Y.M."/>
            <person name="Vaughn R."/>
            <person name="Liu B."/>
            <person name="Simpson S."/>
            <person name="Scheffler B.E."/>
            <person name="Wen L."/>
            <person name="Saski C.A."/>
            <person name="Grover C.E."/>
            <person name="Hu G."/>
            <person name="Conover J.L."/>
            <person name="Carlson J.W."/>
            <person name="Shu S."/>
            <person name="Boston L.B."/>
            <person name="Williams M."/>
            <person name="Peterson D.G."/>
            <person name="McGee K."/>
            <person name="Jones D.C."/>
            <person name="Wendel J.F."/>
            <person name="Stelly D.M."/>
            <person name="Grimwood J."/>
            <person name="Schmutz J."/>
        </authorList>
    </citation>
    <scope>NUCLEOTIDE SEQUENCE [LARGE SCALE GENOMIC DNA]</scope>
    <source>
        <strain evidence="2">cv. 3-79</strain>
    </source>
</reference>
<name>A0A5J5QZ16_GOSBA</name>
<dbReference type="OrthoDB" id="10529052at2759"/>